<evidence type="ECO:0000259" key="2">
    <source>
        <dbReference type="Pfam" id="PF05378"/>
    </source>
</evidence>
<feature type="domain" description="Hydantoinase/oxoprolinase N-terminal" evidence="2">
    <location>
        <begin position="5"/>
        <end position="134"/>
    </location>
</feature>
<dbReference type="PANTHER" id="PTHR11365">
    <property type="entry name" value="5-OXOPROLINASE RELATED"/>
    <property type="match status" value="1"/>
</dbReference>
<dbReference type="InterPro" id="IPR045079">
    <property type="entry name" value="Oxoprolinase-like"/>
</dbReference>
<gene>
    <name evidence="3" type="ORF">HH308_05460</name>
</gene>
<dbReference type="PANTHER" id="PTHR11365:SF23">
    <property type="entry name" value="HYPOTHETICAL 5-OXOPROLINASE (EUROFUNG)-RELATED"/>
    <property type="match status" value="1"/>
</dbReference>
<dbReference type="Pfam" id="PF05378">
    <property type="entry name" value="Hydant_A_N"/>
    <property type="match status" value="1"/>
</dbReference>
<dbReference type="InterPro" id="IPR008040">
    <property type="entry name" value="Hydant_A_N"/>
</dbReference>
<comment type="caution">
    <text evidence="3">The sequence shown here is derived from an EMBL/GenBank/DDBJ whole genome shotgun (WGS) entry which is preliminary data.</text>
</comment>
<dbReference type="AlphaFoldDB" id="A0A848KQY7"/>
<reference evidence="3 4" key="1">
    <citation type="submission" date="2020-04" db="EMBL/GenBank/DDBJ databases">
        <title>Gordonia sp. nov. TBRC 11910.</title>
        <authorList>
            <person name="Suriyachadkun C."/>
        </authorList>
    </citation>
    <scope>NUCLEOTIDE SEQUENCE [LARGE SCALE GENOMIC DNA]</scope>
    <source>
        <strain evidence="3 4">TBRC 11910</strain>
    </source>
</reference>
<dbReference type="Pfam" id="PF01968">
    <property type="entry name" value="Hydantoinase_A"/>
    <property type="match status" value="1"/>
</dbReference>
<keyword evidence="4" id="KW-1185">Reference proteome</keyword>
<organism evidence="3 4">
    <name type="scientific">Gordonia asplenii</name>
    <dbReference type="NCBI Taxonomy" id="2725283"/>
    <lineage>
        <taxon>Bacteria</taxon>
        <taxon>Bacillati</taxon>
        <taxon>Actinomycetota</taxon>
        <taxon>Actinomycetes</taxon>
        <taxon>Mycobacteriales</taxon>
        <taxon>Gordoniaceae</taxon>
        <taxon>Gordonia</taxon>
    </lineage>
</organism>
<evidence type="ECO:0000313" key="3">
    <source>
        <dbReference type="EMBL" id="NMO00662.1"/>
    </source>
</evidence>
<feature type="domain" description="Hydantoinase A/oxoprolinase" evidence="1">
    <location>
        <begin position="194"/>
        <end position="474"/>
    </location>
</feature>
<protein>
    <submittedName>
        <fullName evidence="3">Hydantoinase/oxoprolinase family protein</fullName>
    </submittedName>
</protein>
<name>A0A848KQY7_9ACTN</name>
<dbReference type="Proteomes" id="UP000550729">
    <property type="component" value="Unassembled WGS sequence"/>
</dbReference>
<sequence length="640" mass="67376">MGRLINIDNGGTLTDICVIDGDDIRRTKTLTTPHDLSRCFVEGLREASKLIYGTADLPSLLRTTDSIRYSTTQGTNAIVEKKGPRIGVVLSGDITVADLTSDAAEREFWEVLVGERVATIDADADLGTEVLAAVNSLTSRGANRVVVVHGGGDRVKVESQIRVITASKFPKHLLGAVPVLYSHEVVDDRDDRRRAWTTIFNAFLHPAMEKFLYNAEHHLRANKNQRPLRIFRNDGLSARVAKTTAIKTYSSGPRGGIEGIKAVAAHYGFGHVVSMDVGGTTTDLAELTDGESRVERYGQIHGIATSFPLSEAESLGVGGSSIIRVVDGKIVVGPESVGSAPGPACFGLGGDKATITDAAVASGLIDPATFFNGNLTLDRARGVAAIDEHVGKPLALSTEEAIDAIQNAWVGKIADGLTDFASITERTTLAAFGGGGPLLACRVADAVGVNQVFIPGLAPVFSAFGLGFSDIGHRYEVLVADAGEVDAALSEVMDTARRDMFAEGADLIDCTVTATLQVTSDGEVTQIDLGDGQAPDATLAAGAVGDELTLAVTVSAAAPHPMLTGTLGASDAQPAVAVGTRTLLRDGEPTQVPLFRVEDQPGAVFATGPAVLEDQYFTCRVDPLWQFHLNENGDILLSRQ</sequence>
<dbReference type="GO" id="GO:0017168">
    <property type="term" value="F:5-oxoprolinase (ATP-hydrolyzing) activity"/>
    <property type="evidence" value="ECO:0007669"/>
    <property type="project" value="TreeGrafter"/>
</dbReference>
<dbReference type="GO" id="GO:0005829">
    <property type="term" value="C:cytosol"/>
    <property type="evidence" value="ECO:0007669"/>
    <property type="project" value="TreeGrafter"/>
</dbReference>
<dbReference type="EMBL" id="JABBNB010000004">
    <property type="protein sequence ID" value="NMO00662.1"/>
    <property type="molecule type" value="Genomic_DNA"/>
</dbReference>
<dbReference type="RefSeq" id="WP_170193163.1">
    <property type="nucleotide sequence ID" value="NZ_JABBNB010000004.1"/>
</dbReference>
<dbReference type="InterPro" id="IPR002821">
    <property type="entry name" value="Hydantoinase_A"/>
</dbReference>
<evidence type="ECO:0000259" key="1">
    <source>
        <dbReference type="Pfam" id="PF01968"/>
    </source>
</evidence>
<accession>A0A848KQY7</accession>
<evidence type="ECO:0000313" key="4">
    <source>
        <dbReference type="Proteomes" id="UP000550729"/>
    </source>
</evidence>
<dbReference type="GO" id="GO:0006749">
    <property type="term" value="P:glutathione metabolic process"/>
    <property type="evidence" value="ECO:0007669"/>
    <property type="project" value="TreeGrafter"/>
</dbReference>
<proteinExistence type="predicted"/>